<dbReference type="eggNOG" id="ENOG502T3PV">
    <property type="taxonomic scope" value="Eukaryota"/>
</dbReference>
<accession>Q2GV80</accession>
<feature type="region of interest" description="Disordered" evidence="1">
    <location>
        <begin position="226"/>
        <end position="275"/>
    </location>
</feature>
<dbReference type="GeneID" id="4394354"/>
<dbReference type="AlphaFoldDB" id="Q2GV80"/>
<dbReference type="InParanoid" id="Q2GV80"/>
<keyword evidence="3" id="KW-1185">Reference proteome</keyword>
<dbReference type="HOGENOM" id="CLU_1011954_0_0_1"/>
<dbReference type="RefSeq" id="XP_001225780.1">
    <property type="nucleotide sequence ID" value="XM_001225779.1"/>
</dbReference>
<name>Q2GV80_CHAGB</name>
<sequence>MNRRIECRSEGCNYEVVFKTADGAFDERRASGRIPLSPPHRHSNAIQVSPYCKLHTCIHFHGDERCVYKKPSHDSVCAIHARCPISDCTQARAQFLEPNFDPLSNAVPKYARYDVCSDHQCKTKGCRTIVEGQFPYCVILYRLQGRPFTPLPESHLQDAGLLEAGQIRAILRRPPSCHNPRDWASEPKDAGTFCSMHTCRSEKCQACVDELAIFCKTHFKEHYVTQGKQLRADPPDPSHRGGPDLTKDDRPGSRLRDLASESTVLDNDSVLHRKS</sequence>
<dbReference type="VEuPathDB" id="FungiDB:CHGG_08124"/>
<dbReference type="OrthoDB" id="4746649at2759"/>
<evidence type="ECO:0000256" key="1">
    <source>
        <dbReference type="SAM" id="MobiDB-lite"/>
    </source>
</evidence>
<feature type="compositionally biased region" description="Basic and acidic residues" evidence="1">
    <location>
        <begin position="230"/>
        <end position="259"/>
    </location>
</feature>
<dbReference type="Proteomes" id="UP000001056">
    <property type="component" value="Unassembled WGS sequence"/>
</dbReference>
<organism evidence="2 3">
    <name type="scientific">Chaetomium globosum (strain ATCC 6205 / CBS 148.51 / DSM 1962 / NBRC 6347 / NRRL 1970)</name>
    <name type="common">Soil fungus</name>
    <dbReference type="NCBI Taxonomy" id="306901"/>
    <lineage>
        <taxon>Eukaryota</taxon>
        <taxon>Fungi</taxon>
        <taxon>Dikarya</taxon>
        <taxon>Ascomycota</taxon>
        <taxon>Pezizomycotina</taxon>
        <taxon>Sordariomycetes</taxon>
        <taxon>Sordariomycetidae</taxon>
        <taxon>Sordariales</taxon>
        <taxon>Chaetomiaceae</taxon>
        <taxon>Chaetomium</taxon>
    </lineage>
</organism>
<evidence type="ECO:0000313" key="3">
    <source>
        <dbReference type="Proteomes" id="UP000001056"/>
    </source>
</evidence>
<protein>
    <submittedName>
        <fullName evidence="2">Uncharacterized protein</fullName>
    </submittedName>
</protein>
<gene>
    <name evidence="2" type="ORF">CHGG_08124</name>
</gene>
<evidence type="ECO:0000313" key="2">
    <source>
        <dbReference type="EMBL" id="EAQ86871.1"/>
    </source>
</evidence>
<proteinExistence type="predicted"/>
<reference evidence="3" key="1">
    <citation type="journal article" date="2015" name="Genome Announc.">
        <title>Draft genome sequence of the cellulolytic fungus Chaetomium globosum.</title>
        <authorList>
            <person name="Cuomo C.A."/>
            <person name="Untereiner W.A."/>
            <person name="Ma L.-J."/>
            <person name="Grabherr M."/>
            <person name="Birren B.W."/>
        </authorList>
    </citation>
    <scope>NUCLEOTIDE SEQUENCE [LARGE SCALE GENOMIC DNA]</scope>
    <source>
        <strain evidence="3">ATCC 6205 / CBS 148.51 / DSM 1962 / NBRC 6347 / NRRL 1970</strain>
    </source>
</reference>
<dbReference type="EMBL" id="CH408033">
    <property type="protein sequence ID" value="EAQ86871.1"/>
    <property type="molecule type" value="Genomic_DNA"/>
</dbReference>